<evidence type="ECO:0000259" key="2">
    <source>
        <dbReference type="Pfam" id="PF12451"/>
    </source>
</evidence>
<comment type="caution">
    <text evidence="3">The sequence shown here is derived from an EMBL/GenBank/DDBJ whole genome shotgun (WGS) entry which is preliminary data.</text>
</comment>
<evidence type="ECO:0000256" key="1">
    <source>
        <dbReference type="SAM" id="MobiDB-lite"/>
    </source>
</evidence>
<dbReference type="InterPro" id="IPR024763">
    <property type="entry name" value="VPS11_C"/>
</dbReference>
<proteinExistence type="predicted"/>
<dbReference type="AlphaFoldDB" id="A0A9W6BZM5"/>
<organism evidence="3 4">
    <name type="scientific">Pleodorina starrii</name>
    <dbReference type="NCBI Taxonomy" id="330485"/>
    <lineage>
        <taxon>Eukaryota</taxon>
        <taxon>Viridiplantae</taxon>
        <taxon>Chlorophyta</taxon>
        <taxon>core chlorophytes</taxon>
        <taxon>Chlorophyceae</taxon>
        <taxon>CS clade</taxon>
        <taxon>Chlamydomonadales</taxon>
        <taxon>Volvocaceae</taxon>
        <taxon>Pleodorina</taxon>
    </lineage>
</organism>
<gene>
    <name evidence="3" type="primary">PLEST007847</name>
    <name evidence="3" type="ORF">PLESTB_001672400</name>
</gene>
<reference evidence="3 4" key="1">
    <citation type="journal article" date="2023" name="Commun. Biol.">
        <title>Reorganization of the ancestral sex-determining regions during the evolution of trioecy in Pleodorina starrii.</title>
        <authorList>
            <person name="Takahashi K."/>
            <person name="Suzuki S."/>
            <person name="Kawai-Toyooka H."/>
            <person name="Yamamoto K."/>
            <person name="Hamaji T."/>
            <person name="Ootsuki R."/>
            <person name="Yamaguchi H."/>
            <person name="Kawachi M."/>
            <person name="Higashiyama T."/>
            <person name="Nozaki H."/>
        </authorList>
    </citation>
    <scope>NUCLEOTIDE SEQUENCE [LARGE SCALE GENOMIC DNA]</scope>
    <source>
        <strain evidence="3 4">NIES-4479</strain>
    </source>
</reference>
<dbReference type="Proteomes" id="UP001165080">
    <property type="component" value="Unassembled WGS sequence"/>
</dbReference>
<dbReference type="Pfam" id="PF12451">
    <property type="entry name" value="VPS11_C"/>
    <property type="match status" value="1"/>
</dbReference>
<evidence type="ECO:0000313" key="4">
    <source>
        <dbReference type="Proteomes" id="UP001165080"/>
    </source>
</evidence>
<feature type="region of interest" description="Disordered" evidence="1">
    <location>
        <begin position="173"/>
        <end position="197"/>
    </location>
</feature>
<feature type="domain" description="Vacuolar protein sorting protein 11 C-terminal" evidence="2">
    <location>
        <begin position="17"/>
        <end position="49"/>
    </location>
</feature>
<evidence type="ECO:0000313" key="3">
    <source>
        <dbReference type="EMBL" id="GLC60800.1"/>
    </source>
</evidence>
<sequence length="438" mass="43598">MSPVPPDAWLQHLGGRQAALQPEHFFAELRQAADGFGVVAEHFGRGIMNVTPGETVDVAKAAAAVAAAAVAAAAAGGAGGGFTAGGLVSGMVSQRWEGGDRATGAEQWLAASVVPFPDWRSMPGPSTITQSSGLDFTNFIVGMDAGEAANRFCDAETFRMLVPGATMSARMCDRGPTAAASEPPPRTAERRSGSGLNLKQLTSFRDHVTRNLAPTVAHGFVKATAAIRQPRARSSTSTAAGAGQTAQPTAASSGPVNNAVPAERLLGLRPIVAAADSALPSRAQLAPVEDRAPSETANGTATRTAAATAEAAVAAAMTSAAAAVELPDSPSPLLDAAPPLFSALACGAGVDSSSTNEPLCSGASSGTLLLMLPTSDVEASAAAEALQGMAAAARVAVAASAASQRRRRGSRTARVGDAGRRAGGAGEGTASGGGAAWL</sequence>
<keyword evidence="4" id="KW-1185">Reference proteome</keyword>
<feature type="region of interest" description="Disordered" evidence="1">
    <location>
        <begin position="227"/>
        <end position="257"/>
    </location>
</feature>
<feature type="compositionally biased region" description="Gly residues" evidence="1">
    <location>
        <begin position="421"/>
        <end position="438"/>
    </location>
</feature>
<protein>
    <recommendedName>
        <fullName evidence="2">Vacuolar protein sorting protein 11 C-terminal domain-containing protein</fullName>
    </recommendedName>
</protein>
<feature type="region of interest" description="Disordered" evidence="1">
    <location>
        <begin position="401"/>
        <end position="438"/>
    </location>
</feature>
<name>A0A9W6BZM5_9CHLO</name>
<accession>A0A9W6BZM5</accession>
<dbReference type="EMBL" id="BRXU01000038">
    <property type="protein sequence ID" value="GLC60800.1"/>
    <property type="molecule type" value="Genomic_DNA"/>
</dbReference>
<feature type="compositionally biased region" description="Low complexity" evidence="1">
    <location>
        <begin position="232"/>
        <end position="253"/>
    </location>
</feature>